<sequence>MALSRIGDFRTILLRSCVLAAECGAARVCYFYNCAGSLCFLHRRYLFAVALAVIAPLFHFTAVLFWPAFLFARYIRCDLVLAAGVVVAFFLYLKPSYVVQLVDLLSFLKAYLPGYERYFSLVQREAAGVGVRALFECLIALAGLFLINRREDIALSNKVIVYLFVIGVVLRFALVNFADVSRLANYFIVFQGVVVALLVSRLRTRLERLIAYIAAVFVYMAMLIKMLLDDPYSVVPYSFVVF</sequence>
<keyword evidence="1" id="KW-0812">Transmembrane</keyword>
<dbReference type="InterPro" id="IPR049458">
    <property type="entry name" value="EpsG-like"/>
</dbReference>
<protein>
    <recommendedName>
        <fullName evidence="4">EpsG family protein</fullName>
    </recommendedName>
</protein>
<proteinExistence type="predicted"/>
<evidence type="ECO:0008006" key="4">
    <source>
        <dbReference type="Google" id="ProtNLM"/>
    </source>
</evidence>
<keyword evidence="1" id="KW-1133">Transmembrane helix</keyword>
<reference evidence="3" key="1">
    <citation type="submission" date="2017-05" db="EMBL/GenBank/DDBJ databases">
        <authorList>
            <person name="Sharma S."/>
            <person name="Sidhu C."/>
            <person name="Pinnaka A.K."/>
        </authorList>
    </citation>
    <scope>NUCLEOTIDE SEQUENCE [LARGE SCALE GENOMIC DNA]</scope>
    <source>
        <strain evidence="3">AK93</strain>
    </source>
</reference>
<name>A0A3E0WXU2_9GAMM</name>
<accession>A0A3E0WXU2</accession>
<feature type="transmembrane region" description="Helical" evidence="1">
    <location>
        <begin position="126"/>
        <end position="147"/>
    </location>
</feature>
<feature type="transmembrane region" description="Helical" evidence="1">
    <location>
        <begin position="209"/>
        <end position="228"/>
    </location>
</feature>
<gene>
    <name evidence="2" type="ORF">CAL65_07785</name>
</gene>
<dbReference type="Proteomes" id="UP000256763">
    <property type="component" value="Unassembled WGS sequence"/>
</dbReference>
<keyword evidence="3" id="KW-1185">Reference proteome</keyword>
<dbReference type="AlphaFoldDB" id="A0A3E0WXU2"/>
<organism evidence="2 3">
    <name type="scientific">Alkalilimnicola ehrlichii</name>
    <dbReference type="NCBI Taxonomy" id="351052"/>
    <lineage>
        <taxon>Bacteria</taxon>
        <taxon>Pseudomonadati</taxon>
        <taxon>Pseudomonadota</taxon>
        <taxon>Gammaproteobacteria</taxon>
        <taxon>Chromatiales</taxon>
        <taxon>Ectothiorhodospiraceae</taxon>
        <taxon>Alkalilimnicola</taxon>
    </lineage>
</organism>
<keyword evidence="1" id="KW-0472">Membrane</keyword>
<evidence type="ECO:0000256" key="1">
    <source>
        <dbReference type="SAM" id="Phobius"/>
    </source>
</evidence>
<feature type="transmembrane region" description="Helical" evidence="1">
    <location>
        <begin position="45"/>
        <end position="72"/>
    </location>
</feature>
<feature type="transmembrane region" description="Helical" evidence="1">
    <location>
        <begin position="183"/>
        <end position="202"/>
    </location>
</feature>
<evidence type="ECO:0000313" key="2">
    <source>
        <dbReference type="EMBL" id="RFA37830.1"/>
    </source>
</evidence>
<dbReference type="Pfam" id="PF14897">
    <property type="entry name" value="EpsG"/>
    <property type="match status" value="1"/>
</dbReference>
<feature type="transmembrane region" description="Helical" evidence="1">
    <location>
        <begin position="79"/>
        <end position="99"/>
    </location>
</feature>
<dbReference type="EMBL" id="NFZW01000006">
    <property type="protein sequence ID" value="RFA37830.1"/>
    <property type="molecule type" value="Genomic_DNA"/>
</dbReference>
<feature type="transmembrane region" description="Helical" evidence="1">
    <location>
        <begin position="159"/>
        <end position="177"/>
    </location>
</feature>
<comment type="caution">
    <text evidence="2">The sequence shown here is derived from an EMBL/GenBank/DDBJ whole genome shotgun (WGS) entry which is preliminary data.</text>
</comment>
<evidence type="ECO:0000313" key="3">
    <source>
        <dbReference type="Proteomes" id="UP000256763"/>
    </source>
</evidence>